<gene>
    <name evidence="1" type="ORF">GPY61_30870</name>
</gene>
<dbReference type="EMBL" id="WSES01000013">
    <property type="protein sequence ID" value="MVW64336.1"/>
    <property type="molecule type" value="Genomic_DNA"/>
</dbReference>
<evidence type="ECO:0000313" key="2">
    <source>
        <dbReference type="Proteomes" id="UP000443353"/>
    </source>
</evidence>
<dbReference type="AlphaFoldDB" id="A0A7X3KBR5"/>
<organism evidence="1 2">
    <name type="scientific">Massilia cellulosiltytica</name>
    <dbReference type="NCBI Taxonomy" id="2683234"/>
    <lineage>
        <taxon>Bacteria</taxon>
        <taxon>Pseudomonadati</taxon>
        <taxon>Pseudomonadota</taxon>
        <taxon>Betaproteobacteria</taxon>
        <taxon>Burkholderiales</taxon>
        <taxon>Oxalobacteraceae</taxon>
        <taxon>Telluria group</taxon>
        <taxon>Massilia</taxon>
    </lineage>
</organism>
<name>A0A7X3KBR5_9BURK</name>
<dbReference type="RefSeq" id="WP_160410819.1">
    <property type="nucleotide sequence ID" value="NZ_WSES01000013.1"/>
</dbReference>
<keyword evidence="2" id="KW-1185">Reference proteome</keyword>
<protein>
    <submittedName>
        <fullName evidence="1">Uncharacterized protein</fullName>
    </submittedName>
</protein>
<proteinExistence type="predicted"/>
<accession>A0A7X3KBR5</accession>
<dbReference type="Proteomes" id="UP000443353">
    <property type="component" value="Unassembled WGS sequence"/>
</dbReference>
<reference evidence="1 2" key="1">
    <citation type="submission" date="2019-12" db="EMBL/GenBank/DDBJ databases">
        <authorList>
            <person name="Li C."/>
            <person name="Zhao J."/>
        </authorList>
    </citation>
    <scope>NUCLEOTIDE SEQUENCE [LARGE SCALE GENOMIC DNA]</scope>
    <source>
        <strain evidence="1 2">NEAU-DD11</strain>
    </source>
</reference>
<sequence>MVKARKLWETFGERLYQILDTADVEALVTVLTEDSARQVVAAWSLQGSTRALQWLQSSASVGFSEPECHEPSRSMGCTLKSLWFTDRVYFETPSHVFPHVRGNLEGYTCISYENAFKDRPAADEKLILLWHGVVDGTY</sequence>
<comment type="caution">
    <text evidence="1">The sequence shown here is derived from an EMBL/GenBank/DDBJ whole genome shotgun (WGS) entry which is preliminary data.</text>
</comment>
<evidence type="ECO:0000313" key="1">
    <source>
        <dbReference type="EMBL" id="MVW64336.1"/>
    </source>
</evidence>